<dbReference type="NCBIfam" id="TIGR00730">
    <property type="entry name" value="Rossman fold protein, TIGR00730 family"/>
    <property type="match status" value="1"/>
</dbReference>
<dbReference type="Proteomes" id="UP000253998">
    <property type="component" value="Unassembled WGS sequence"/>
</dbReference>
<comment type="similarity">
    <text evidence="2 3">Belongs to the LOG family.</text>
</comment>
<dbReference type="GO" id="GO:0009691">
    <property type="term" value="P:cytokinin biosynthetic process"/>
    <property type="evidence" value="ECO:0007669"/>
    <property type="project" value="UniProtKB-UniRule"/>
</dbReference>
<evidence type="ECO:0000256" key="1">
    <source>
        <dbReference type="ARBA" id="ARBA00000274"/>
    </source>
</evidence>
<evidence type="ECO:0000313" key="4">
    <source>
        <dbReference type="EMBL" id="RDE71660.1"/>
    </source>
</evidence>
<dbReference type="EMBL" id="QEPM01000002">
    <property type="protein sequence ID" value="RDE71660.1"/>
    <property type="molecule type" value="Genomic_DNA"/>
</dbReference>
<name>A0A8B2U1W3_9PAST</name>
<dbReference type="Gene3D" id="3.40.50.450">
    <property type="match status" value="1"/>
</dbReference>
<dbReference type="GO" id="GO:0005829">
    <property type="term" value="C:cytosol"/>
    <property type="evidence" value="ECO:0007669"/>
    <property type="project" value="TreeGrafter"/>
</dbReference>
<dbReference type="InterPro" id="IPR031100">
    <property type="entry name" value="LOG_fam"/>
</dbReference>
<dbReference type="GO" id="GO:0008714">
    <property type="term" value="F:AMP nucleosidase activity"/>
    <property type="evidence" value="ECO:0007669"/>
    <property type="project" value="UniProtKB-EC"/>
</dbReference>
<dbReference type="SUPFAM" id="SSF102405">
    <property type="entry name" value="MCP/YpsA-like"/>
    <property type="match status" value="1"/>
</dbReference>
<accession>A0A8B2U1W3</accession>
<dbReference type="RefSeq" id="WP_111295173.1">
    <property type="nucleotide sequence ID" value="NZ_QEPM01000002.1"/>
</dbReference>
<gene>
    <name evidence="4" type="ORF">DPV83_03585</name>
</gene>
<dbReference type="EC" id="3.2.2.n1" evidence="3"/>
<organism evidence="4 5">
    <name type="scientific">Aggregatibacter segnis</name>
    <dbReference type="NCBI Taxonomy" id="739"/>
    <lineage>
        <taxon>Bacteria</taxon>
        <taxon>Pseudomonadati</taxon>
        <taxon>Pseudomonadota</taxon>
        <taxon>Gammaproteobacteria</taxon>
        <taxon>Pasteurellales</taxon>
        <taxon>Pasteurellaceae</taxon>
        <taxon>Aggregatibacter</taxon>
    </lineage>
</organism>
<evidence type="ECO:0000256" key="3">
    <source>
        <dbReference type="RuleBase" id="RU363015"/>
    </source>
</evidence>
<dbReference type="Pfam" id="PF03641">
    <property type="entry name" value="Lysine_decarbox"/>
    <property type="match status" value="1"/>
</dbReference>
<evidence type="ECO:0000256" key="2">
    <source>
        <dbReference type="ARBA" id="ARBA00006763"/>
    </source>
</evidence>
<dbReference type="AlphaFoldDB" id="A0A8B2U1W3"/>
<dbReference type="PANTHER" id="PTHR31223">
    <property type="entry name" value="LOG FAMILY PROTEIN YJL055W"/>
    <property type="match status" value="1"/>
</dbReference>
<keyword evidence="3" id="KW-0203">Cytokinin biosynthesis</keyword>
<dbReference type="PANTHER" id="PTHR31223:SF70">
    <property type="entry name" value="LOG FAMILY PROTEIN YJL055W"/>
    <property type="match status" value="1"/>
</dbReference>
<sequence length="186" mass="20623">MNITVYCGAALGNVPAYQQTTIELGKWLAQHHHRLIYGGGKVGLMGLLADTVLSHGGEVIGVIPAFLREREVAHSGCTEIIVVNSMAERKAKMLAFADACIALPGGPGTLEEICEVYSWSRIGQNPHPCILFNQNGFYEPLRSMYQSMVNEGFLSQTHFDKLLFSTDLLEIEQFIKSYQAPEIRTY</sequence>
<evidence type="ECO:0000313" key="5">
    <source>
        <dbReference type="Proteomes" id="UP000253998"/>
    </source>
</evidence>
<keyword evidence="3" id="KW-0378">Hydrolase</keyword>
<comment type="catalytic activity">
    <reaction evidence="1">
        <text>AMP + H2O = D-ribose 5-phosphate + adenine</text>
        <dbReference type="Rhea" id="RHEA:20129"/>
        <dbReference type="ChEBI" id="CHEBI:15377"/>
        <dbReference type="ChEBI" id="CHEBI:16708"/>
        <dbReference type="ChEBI" id="CHEBI:78346"/>
        <dbReference type="ChEBI" id="CHEBI:456215"/>
        <dbReference type="EC" id="3.2.2.4"/>
    </reaction>
</comment>
<comment type="caution">
    <text evidence="4">The sequence shown here is derived from an EMBL/GenBank/DDBJ whole genome shotgun (WGS) entry which is preliminary data.</text>
</comment>
<dbReference type="InterPro" id="IPR005269">
    <property type="entry name" value="LOG"/>
</dbReference>
<proteinExistence type="inferred from homology"/>
<reference evidence="4 5" key="1">
    <citation type="submission" date="2018-05" db="EMBL/GenBank/DDBJ databases">
        <title>Draft Genome Sequences for a Diverse set of 7 Haemophilus Species.</title>
        <authorList>
            <person name="Nichols M."/>
            <person name="Topaz N."/>
            <person name="Wang X."/>
            <person name="Wang X."/>
            <person name="Boxrud D."/>
        </authorList>
    </citation>
    <scope>NUCLEOTIDE SEQUENCE [LARGE SCALE GENOMIC DNA]</scope>
    <source>
        <strain evidence="4 5">C2001002503</strain>
    </source>
</reference>
<protein>
    <recommendedName>
        <fullName evidence="3">Cytokinin riboside 5'-monophosphate phosphoribohydrolase</fullName>
        <ecNumber evidence="3">3.2.2.n1</ecNumber>
    </recommendedName>
</protein>